<reference evidence="10 11" key="1">
    <citation type="journal article" date="2020" name="ISME J.">
        <title>Uncovering the hidden diversity of litter-decomposition mechanisms in mushroom-forming fungi.</title>
        <authorList>
            <person name="Floudas D."/>
            <person name="Bentzer J."/>
            <person name="Ahren D."/>
            <person name="Johansson T."/>
            <person name="Persson P."/>
            <person name="Tunlid A."/>
        </authorList>
    </citation>
    <scope>NUCLEOTIDE SEQUENCE [LARGE SCALE GENOMIC DNA]</scope>
    <source>
        <strain evidence="10 11">CBS 661.87</strain>
    </source>
</reference>
<protein>
    <recommendedName>
        <fullName evidence="9">Adenosine deaminase domain-containing protein</fullName>
    </recommendedName>
</protein>
<dbReference type="GO" id="GO:0009117">
    <property type="term" value="P:nucleotide metabolic process"/>
    <property type="evidence" value="ECO:0007669"/>
    <property type="project" value="UniProtKB-KW"/>
</dbReference>
<dbReference type="Proteomes" id="UP000565441">
    <property type="component" value="Unassembled WGS sequence"/>
</dbReference>
<comment type="catalytic activity">
    <reaction evidence="7">
        <text>N(6)-methyl-AMP + H2O + H(+) = IMP + methylamine</text>
        <dbReference type="Rhea" id="RHEA:16001"/>
        <dbReference type="ChEBI" id="CHEBI:15377"/>
        <dbReference type="ChEBI" id="CHEBI:15378"/>
        <dbReference type="ChEBI" id="CHEBI:58053"/>
        <dbReference type="ChEBI" id="CHEBI:59338"/>
        <dbReference type="ChEBI" id="CHEBI:144842"/>
    </reaction>
    <physiologicalReaction direction="left-to-right" evidence="7">
        <dbReference type="Rhea" id="RHEA:16002"/>
    </physiologicalReaction>
</comment>
<dbReference type="PANTHER" id="PTHR11409:SF42">
    <property type="entry name" value="ADENOSINE DEAMINASE-LIKE PROTEIN"/>
    <property type="match status" value="1"/>
</dbReference>
<accession>A0A8H5H554</accession>
<keyword evidence="11" id="KW-1185">Reference proteome</keyword>
<evidence type="ECO:0000259" key="9">
    <source>
        <dbReference type="Pfam" id="PF00962"/>
    </source>
</evidence>
<sequence length="668" mass="74229">MSIAGPAAAALEALTAEQITFLKTLPKAELHAHLNGSIPIAVLQELAREYLASAPSPTSSKPLSNDAIQAGIDKLLGGPAIDEISDFFTLFPAIYAVTSTPSALARATRAVLSSFLEGECPQCMYLELRTTPRENQEMTREQYLRVVLAELHRYGSVRQAGLIISLDRRMGEDVLRECLDLAKMLKAEGEPVVGVDLCGDPMAGDMTLFQKYFSEAKGAGLGVTLHIAETAKNPAQETLQLLSFCPDRLGHATFLDEDAKRVVAEQNTCIEICLSSNLLCKTVSTLDSHHIRHYLRHRHPIAICTDDVLPFRTSLIAEYALLLAPQPWGLGLSEAESATPRRAEHTQHNNVAAQAAAITPQIARHVQELYIESTGLSSGRDDSNDDPDDGPDSEDSNDDDPDDGTEDDTDDNRDSEDPDDEPDDNPDNWLLSLADDLELCLKQSFPQLQKCALVFCVFANWTSMRPELQANILRLTQCHSLRYIRLFGLNNLPLTLVGSLKFIQHLEIGDITLSPQTEVIQAHSTELRQQLRTLRLSVQRDEQGPDNASPFDMTVLVGASIRVELDNRRRGLEELISHCSGSLRELKILSGEWAFLCIPGTDDALDLKHLYALEHLLIYMQFESIQLMYPLDWPALDAQLERMLKTTLQKLTYHLLEDDRLQLRKGIL</sequence>
<evidence type="ECO:0000256" key="8">
    <source>
        <dbReference type="SAM" id="MobiDB-lite"/>
    </source>
</evidence>
<gene>
    <name evidence="10" type="ORF">D9615_007251</name>
</gene>
<evidence type="ECO:0000313" key="11">
    <source>
        <dbReference type="Proteomes" id="UP000565441"/>
    </source>
</evidence>
<dbReference type="AlphaFoldDB" id="A0A8H5H554"/>
<proteinExistence type="inferred from homology"/>
<dbReference type="GO" id="GO:0006154">
    <property type="term" value="P:adenosine catabolic process"/>
    <property type="evidence" value="ECO:0007669"/>
    <property type="project" value="TreeGrafter"/>
</dbReference>
<comment type="similarity">
    <text evidence="2">Belongs to the metallo-dependent hydrolases superfamily. Adenosine and AMP deaminases family.</text>
</comment>
<evidence type="ECO:0000256" key="5">
    <source>
        <dbReference type="ARBA" id="ARBA00022833"/>
    </source>
</evidence>
<keyword evidence="6" id="KW-0546">Nucleotide metabolism</keyword>
<feature type="compositionally biased region" description="Acidic residues" evidence="8">
    <location>
        <begin position="383"/>
        <end position="426"/>
    </location>
</feature>
<evidence type="ECO:0000256" key="2">
    <source>
        <dbReference type="ARBA" id="ARBA00006676"/>
    </source>
</evidence>
<feature type="domain" description="Adenosine deaminase" evidence="9">
    <location>
        <begin position="26"/>
        <end position="322"/>
    </location>
</feature>
<evidence type="ECO:0000256" key="1">
    <source>
        <dbReference type="ARBA" id="ARBA00001947"/>
    </source>
</evidence>
<dbReference type="SUPFAM" id="SSF51556">
    <property type="entry name" value="Metallo-dependent hydrolases"/>
    <property type="match status" value="1"/>
</dbReference>
<name>A0A8H5H554_9AGAR</name>
<dbReference type="Gene3D" id="3.20.20.140">
    <property type="entry name" value="Metal-dependent hydrolases"/>
    <property type="match status" value="1"/>
</dbReference>
<dbReference type="PANTHER" id="PTHR11409">
    <property type="entry name" value="ADENOSINE DEAMINASE"/>
    <property type="match status" value="1"/>
</dbReference>
<evidence type="ECO:0000256" key="7">
    <source>
        <dbReference type="ARBA" id="ARBA00048787"/>
    </source>
</evidence>
<keyword evidence="4" id="KW-0378">Hydrolase</keyword>
<dbReference type="GO" id="GO:0046103">
    <property type="term" value="P:inosine biosynthetic process"/>
    <property type="evidence" value="ECO:0007669"/>
    <property type="project" value="TreeGrafter"/>
</dbReference>
<organism evidence="10 11">
    <name type="scientific">Tricholomella constricta</name>
    <dbReference type="NCBI Taxonomy" id="117010"/>
    <lineage>
        <taxon>Eukaryota</taxon>
        <taxon>Fungi</taxon>
        <taxon>Dikarya</taxon>
        <taxon>Basidiomycota</taxon>
        <taxon>Agaricomycotina</taxon>
        <taxon>Agaricomycetes</taxon>
        <taxon>Agaricomycetidae</taxon>
        <taxon>Agaricales</taxon>
        <taxon>Tricholomatineae</taxon>
        <taxon>Lyophyllaceae</taxon>
        <taxon>Tricholomella</taxon>
    </lineage>
</organism>
<dbReference type="GO" id="GO:0046872">
    <property type="term" value="F:metal ion binding"/>
    <property type="evidence" value="ECO:0007669"/>
    <property type="project" value="UniProtKB-KW"/>
</dbReference>
<comment type="caution">
    <text evidence="10">The sequence shown here is derived from an EMBL/GenBank/DDBJ whole genome shotgun (WGS) entry which is preliminary data.</text>
</comment>
<keyword evidence="3" id="KW-0479">Metal-binding</keyword>
<dbReference type="Pfam" id="PF00962">
    <property type="entry name" value="A_deaminase"/>
    <property type="match status" value="1"/>
</dbReference>
<dbReference type="GO" id="GO:0004000">
    <property type="term" value="F:adenosine deaminase activity"/>
    <property type="evidence" value="ECO:0007669"/>
    <property type="project" value="TreeGrafter"/>
</dbReference>
<dbReference type="OrthoDB" id="272271at2759"/>
<dbReference type="InterPro" id="IPR006330">
    <property type="entry name" value="Ado/ade_deaminase"/>
</dbReference>
<dbReference type="EMBL" id="JAACJP010000026">
    <property type="protein sequence ID" value="KAF5376954.1"/>
    <property type="molecule type" value="Genomic_DNA"/>
</dbReference>
<feature type="region of interest" description="Disordered" evidence="8">
    <location>
        <begin position="374"/>
        <end position="429"/>
    </location>
</feature>
<evidence type="ECO:0000256" key="3">
    <source>
        <dbReference type="ARBA" id="ARBA00022723"/>
    </source>
</evidence>
<keyword evidence="5" id="KW-0862">Zinc</keyword>
<evidence type="ECO:0000256" key="6">
    <source>
        <dbReference type="ARBA" id="ARBA00023080"/>
    </source>
</evidence>
<evidence type="ECO:0000313" key="10">
    <source>
        <dbReference type="EMBL" id="KAF5376954.1"/>
    </source>
</evidence>
<dbReference type="InterPro" id="IPR001365">
    <property type="entry name" value="A_deaminase_dom"/>
</dbReference>
<evidence type="ECO:0000256" key="4">
    <source>
        <dbReference type="ARBA" id="ARBA00022801"/>
    </source>
</evidence>
<comment type="cofactor">
    <cofactor evidence="1">
        <name>Zn(2+)</name>
        <dbReference type="ChEBI" id="CHEBI:29105"/>
    </cofactor>
</comment>
<dbReference type="InterPro" id="IPR032466">
    <property type="entry name" value="Metal_Hydrolase"/>
</dbReference>